<dbReference type="RefSeq" id="WP_320942325.1">
    <property type="nucleotide sequence ID" value="NZ_BAABEU010000003.1"/>
</dbReference>
<keyword evidence="5" id="KW-0001">2Fe-2S</keyword>
<keyword evidence="4 13" id="KW-0812">Transmembrane</keyword>
<accession>A0ABZ0SQN3</accession>
<evidence type="ECO:0000259" key="14">
    <source>
        <dbReference type="PROSITE" id="PS51384"/>
    </source>
</evidence>
<dbReference type="Gene3D" id="2.40.30.10">
    <property type="entry name" value="Translation factors"/>
    <property type="match status" value="1"/>
</dbReference>
<evidence type="ECO:0000256" key="11">
    <source>
        <dbReference type="ARBA" id="ARBA00023014"/>
    </source>
</evidence>
<dbReference type="EMBL" id="CP139368">
    <property type="protein sequence ID" value="WPR89611.1"/>
    <property type="molecule type" value="Genomic_DNA"/>
</dbReference>
<evidence type="ECO:0000256" key="3">
    <source>
        <dbReference type="ARBA" id="ARBA00022630"/>
    </source>
</evidence>
<dbReference type="InterPro" id="IPR017938">
    <property type="entry name" value="Riboflavin_synthase-like_b-brl"/>
</dbReference>
<comment type="cofactor">
    <cofactor evidence="1">
        <name>FAD</name>
        <dbReference type="ChEBI" id="CHEBI:57692"/>
    </cofactor>
</comment>
<feature type="transmembrane region" description="Helical" evidence="13">
    <location>
        <begin position="69"/>
        <end position="89"/>
    </location>
</feature>
<evidence type="ECO:0000313" key="16">
    <source>
        <dbReference type="Proteomes" id="UP001323798"/>
    </source>
</evidence>
<dbReference type="PANTHER" id="PTHR47354">
    <property type="entry name" value="NADH OXIDOREDUCTASE HCR"/>
    <property type="match status" value="1"/>
</dbReference>
<feature type="transmembrane region" description="Helical" evidence="13">
    <location>
        <begin position="181"/>
        <end position="202"/>
    </location>
</feature>
<evidence type="ECO:0000256" key="10">
    <source>
        <dbReference type="ARBA" id="ARBA00023004"/>
    </source>
</evidence>
<evidence type="ECO:0000256" key="7">
    <source>
        <dbReference type="ARBA" id="ARBA00022827"/>
    </source>
</evidence>
<keyword evidence="7" id="KW-0274">FAD</keyword>
<dbReference type="InterPro" id="IPR050415">
    <property type="entry name" value="MRET"/>
</dbReference>
<proteinExistence type="predicted"/>
<gene>
    <name evidence="15" type="ORF">SM116_17915</name>
</gene>
<feature type="domain" description="FAD-binding FR-type" evidence="14">
    <location>
        <begin position="239"/>
        <end position="339"/>
    </location>
</feature>
<name>A0ABZ0SQN3_9MICO</name>
<dbReference type="Gene3D" id="3.40.50.80">
    <property type="entry name" value="Nucleotide-binding domain of ferredoxin-NADP reductase (FNR) module"/>
    <property type="match status" value="1"/>
</dbReference>
<dbReference type="PANTHER" id="PTHR47354:SF8">
    <property type="entry name" value="1,2-PHENYLACETYL-COA EPOXIDASE, SUBUNIT E"/>
    <property type="match status" value="1"/>
</dbReference>
<feature type="transmembrane region" description="Helical" evidence="13">
    <location>
        <begin position="110"/>
        <end position="131"/>
    </location>
</feature>
<feature type="transmembrane region" description="Helical" evidence="13">
    <location>
        <begin position="29"/>
        <end position="49"/>
    </location>
</feature>
<dbReference type="InterPro" id="IPR039261">
    <property type="entry name" value="FNR_nucleotide-bd"/>
</dbReference>
<evidence type="ECO:0000256" key="6">
    <source>
        <dbReference type="ARBA" id="ARBA00022723"/>
    </source>
</evidence>
<evidence type="ECO:0000256" key="1">
    <source>
        <dbReference type="ARBA" id="ARBA00001974"/>
    </source>
</evidence>
<keyword evidence="16" id="KW-1185">Reference proteome</keyword>
<feature type="transmembrane region" description="Helical" evidence="13">
    <location>
        <begin position="214"/>
        <end position="234"/>
    </location>
</feature>
<reference evidence="15 16" key="1">
    <citation type="submission" date="2023-11" db="EMBL/GenBank/DDBJ databases">
        <title>Genome sequence of Microbacterium rhizosphaerae KACC 19337.</title>
        <authorList>
            <person name="Choi H."/>
            <person name="Kim S."/>
            <person name="Kim Y."/>
            <person name="Kwon S.-W."/>
            <person name="Heo J."/>
        </authorList>
    </citation>
    <scope>NUCLEOTIDE SEQUENCE [LARGE SCALE GENOMIC DNA]</scope>
    <source>
        <strain evidence="15 16">KACC 19337</strain>
    </source>
</reference>
<dbReference type="InterPro" id="IPR017927">
    <property type="entry name" value="FAD-bd_FR_type"/>
</dbReference>
<protein>
    <submittedName>
        <fullName evidence="15">Ferric reductase-like transmembrane domain-containing protein</fullName>
    </submittedName>
</protein>
<evidence type="ECO:0000256" key="2">
    <source>
        <dbReference type="ARBA" id="ARBA00004141"/>
    </source>
</evidence>
<evidence type="ECO:0000256" key="9">
    <source>
        <dbReference type="ARBA" id="ARBA00023002"/>
    </source>
</evidence>
<keyword evidence="9" id="KW-0560">Oxidoreductase</keyword>
<evidence type="ECO:0000256" key="12">
    <source>
        <dbReference type="ARBA" id="ARBA00023136"/>
    </source>
</evidence>
<dbReference type="SUPFAM" id="SSF52343">
    <property type="entry name" value="Ferredoxin reductase-like, C-terminal NADP-linked domain"/>
    <property type="match status" value="1"/>
</dbReference>
<organism evidence="15 16">
    <name type="scientific">Microbacterium rhizosphaerae</name>
    <dbReference type="NCBI Taxonomy" id="1678237"/>
    <lineage>
        <taxon>Bacteria</taxon>
        <taxon>Bacillati</taxon>
        <taxon>Actinomycetota</taxon>
        <taxon>Actinomycetes</taxon>
        <taxon>Micrococcales</taxon>
        <taxon>Microbacteriaceae</taxon>
        <taxon>Microbacterium</taxon>
    </lineage>
</organism>
<evidence type="ECO:0000256" key="13">
    <source>
        <dbReference type="SAM" id="Phobius"/>
    </source>
</evidence>
<sequence>MASLASSSATSELPPLLPERRRAGGARRAWNLAAIAVIWGTSLIVLAMWVGGAGIQSLLAVDGATWTTLGRLTGLVSANLLLYQVLLMARVPLFERGFGRDEITRMHRLVGFWSFWLLVAHIILTTIGYSITANINVFVQAWQFVWDYPGMLLATAGTLLLILVVATSIRRARRKLRYESWHLLHLYGYLGVGLAIPHMLWTGADFISSPTSTIYWWTLWAVTAACVLWFRIAVPLLRTARHQLRVVKVERDGRDGVAVRMRGRAIRGLRARPGQFFIWRFLDGPGWSRGHPFSLSAAPTSEELVISARRVGEGTHRLMRLRPGTRVMIEGPYGGMTGERRQGTKLLMLGAGAGVAPLVALLEAEDYAPGEAILVTRDHTEAHSMRSREITGLVSRRGLVHYSLPGKRATQGPSWLPASHGGWGGPELLRHIAPDIEAYDVYICGAIPWMKSLEHDLRAAGVRADRIHTEAFAV</sequence>
<keyword evidence="10" id="KW-0408">Iron</keyword>
<dbReference type="SUPFAM" id="SSF63380">
    <property type="entry name" value="Riboflavin synthase domain-like"/>
    <property type="match status" value="1"/>
</dbReference>
<keyword evidence="3" id="KW-0285">Flavoprotein</keyword>
<keyword evidence="6" id="KW-0479">Metal-binding</keyword>
<dbReference type="InterPro" id="IPR013130">
    <property type="entry name" value="Fe3_Rdtase_TM_dom"/>
</dbReference>
<evidence type="ECO:0000313" key="15">
    <source>
        <dbReference type="EMBL" id="WPR89611.1"/>
    </source>
</evidence>
<dbReference type="Proteomes" id="UP001323798">
    <property type="component" value="Chromosome"/>
</dbReference>
<feature type="transmembrane region" description="Helical" evidence="13">
    <location>
        <begin position="151"/>
        <end position="169"/>
    </location>
</feature>
<keyword evidence="8 13" id="KW-1133">Transmembrane helix</keyword>
<evidence type="ECO:0000256" key="4">
    <source>
        <dbReference type="ARBA" id="ARBA00022692"/>
    </source>
</evidence>
<dbReference type="PROSITE" id="PS51384">
    <property type="entry name" value="FAD_FR"/>
    <property type="match status" value="1"/>
</dbReference>
<evidence type="ECO:0000256" key="8">
    <source>
        <dbReference type="ARBA" id="ARBA00022989"/>
    </source>
</evidence>
<keyword evidence="12 13" id="KW-0472">Membrane</keyword>
<keyword evidence="11" id="KW-0411">Iron-sulfur</keyword>
<comment type="subcellular location">
    <subcellularLocation>
        <location evidence="2">Membrane</location>
        <topology evidence="2">Multi-pass membrane protein</topology>
    </subcellularLocation>
</comment>
<evidence type="ECO:0000256" key="5">
    <source>
        <dbReference type="ARBA" id="ARBA00022714"/>
    </source>
</evidence>
<dbReference type="Pfam" id="PF01794">
    <property type="entry name" value="Ferric_reduct"/>
    <property type="match status" value="1"/>
</dbReference>